<keyword evidence="1" id="KW-0378">Hydrolase</keyword>
<dbReference type="RefSeq" id="WP_184366339.1">
    <property type="nucleotide sequence ID" value="NZ_BAAAKM010000032.1"/>
</dbReference>
<dbReference type="EMBL" id="JACHDO010000001">
    <property type="protein sequence ID" value="MBB5493006.1"/>
    <property type="molecule type" value="Genomic_DNA"/>
</dbReference>
<accession>A0A840WMM5</accession>
<evidence type="ECO:0000256" key="2">
    <source>
        <dbReference type="SAM" id="MobiDB-lite"/>
    </source>
</evidence>
<organism evidence="3 4">
    <name type="scientific">Nocardiopsis metallicus</name>
    <dbReference type="NCBI Taxonomy" id="179819"/>
    <lineage>
        <taxon>Bacteria</taxon>
        <taxon>Bacillati</taxon>
        <taxon>Actinomycetota</taxon>
        <taxon>Actinomycetes</taxon>
        <taxon>Streptosporangiales</taxon>
        <taxon>Nocardiopsidaceae</taxon>
        <taxon>Nocardiopsis</taxon>
    </lineage>
</organism>
<evidence type="ECO:0000256" key="1">
    <source>
        <dbReference type="PIRNR" id="PIRNR005295"/>
    </source>
</evidence>
<dbReference type="AlphaFoldDB" id="A0A840WMM5"/>
<keyword evidence="1" id="KW-0479">Metal-binding</keyword>
<dbReference type="Pfam" id="PF01026">
    <property type="entry name" value="TatD_DNase"/>
    <property type="match status" value="1"/>
</dbReference>
<dbReference type="PANTHER" id="PTHR42658">
    <property type="entry name" value="HYDROLASE TATD"/>
    <property type="match status" value="1"/>
</dbReference>
<dbReference type="Proteomes" id="UP000579647">
    <property type="component" value="Unassembled WGS sequence"/>
</dbReference>
<feature type="region of interest" description="Disordered" evidence="2">
    <location>
        <begin position="266"/>
        <end position="313"/>
    </location>
</feature>
<dbReference type="GO" id="GO:0046872">
    <property type="term" value="F:metal ion binding"/>
    <property type="evidence" value="ECO:0007669"/>
    <property type="project" value="UniProtKB-KW"/>
</dbReference>
<comment type="similarity">
    <text evidence="1">Belongs to the metallo-dependent hydrolases superfamily.</text>
</comment>
<dbReference type="InterPro" id="IPR032466">
    <property type="entry name" value="Metal_Hydrolase"/>
</dbReference>
<gene>
    <name evidence="3" type="ORF">HNR07_004143</name>
</gene>
<name>A0A840WMM5_9ACTN</name>
<feature type="compositionally biased region" description="Low complexity" evidence="2">
    <location>
        <begin position="295"/>
        <end position="307"/>
    </location>
</feature>
<dbReference type="Gene3D" id="3.20.20.140">
    <property type="entry name" value="Metal-dependent hydrolases"/>
    <property type="match status" value="1"/>
</dbReference>
<keyword evidence="4" id="KW-1185">Reference proteome</keyword>
<proteinExistence type="inferred from homology"/>
<dbReference type="InterPro" id="IPR012022">
    <property type="entry name" value="UCP005295"/>
</dbReference>
<evidence type="ECO:0000313" key="4">
    <source>
        <dbReference type="Proteomes" id="UP000579647"/>
    </source>
</evidence>
<evidence type="ECO:0000313" key="3">
    <source>
        <dbReference type="EMBL" id="MBB5493006.1"/>
    </source>
</evidence>
<dbReference type="GO" id="GO:0016788">
    <property type="term" value="F:hydrolase activity, acting on ester bonds"/>
    <property type="evidence" value="ECO:0007669"/>
    <property type="project" value="UniProtKB-UniRule"/>
</dbReference>
<comment type="caution">
    <text evidence="3">The sequence shown here is derived from an EMBL/GenBank/DDBJ whole genome shotgun (WGS) entry which is preliminary data.</text>
</comment>
<evidence type="ECO:0008006" key="5">
    <source>
        <dbReference type="Google" id="ProtNLM"/>
    </source>
</evidence>
<dbReference type="SUPFAM" id="SSF51556">
    <property type="entry name" value="Metallo-dependent hydrolases"/>
    <property type="match status" value="1"/>
</dbReference>
<sequence>MRIFDPHIHMTSRTTADYQAMYGAGVRALVEPAFWLGQPRTSVGSFRDYFDGLVGWERFRAAQFGIRHHCAIALNPKEANDPRLAGVLDILPRYLAKDGVVAVGEVGFDSRTAEEEKAFRHQLELAREFGLPVLVHTPHRDKVEGTRHTLRLVAESGIDPEMVLVDHLNETTVEMVLDSGCVLGFSIYPDTKMSPDRMVRVLSEHGLDRMVVNSAADWGHSDPLTTLYTGQKMLAAGFTADDVDRVLWRNPVEFYGRSGRLLLEDDAGPGTVPATFSGNSILRGERPEQGPKTDPAAGAAAGPEAQGPKGGPA</sequence>
<reference evidence="3 4" key="1">
    <citation type="submission" date="2020-08" db="EMBL/GenBank/DDBJ databases">
        <title>Sequencing the genomes of 1000 actinobacteria strains.</title>
        <authorList>
            <person name="Klenk H.-P."/>
        </authorList>
    </citation>
    <scope>NUCLEOTIDE SEQUENCE [LARGE SCALE GENOMIC DNA]</scope>
    <source>
        <strain evidence="3 4">DSM 44598</strain>
    </source>
</reference>
<dbReference type="InterPro" id="IPR001130">
    <property type="entry name" value="TatD-like"/>
</dbReference>
<dbReference type="PIRSF" id="PIRSF005295">
    <property type="entry name" value="UCP005295_TatD"/>
    <property type="match status" value="1"/>
</dbReference>
<dbReference type="PANTHER" id="PTHR42658:SF1">
    <property type="entry name" value="HYDROLASE TATD"/>
    <property type="match status" value="1"/>
</dbReference>
<protein>
    <recommendedName>
        <fullName evidence="5">Hydrolase TatD</fullName>
    </recommendedName>
</protein>